<keyword evidence="8" id="KW-1185">Reference proteome</keyword>
<dbReference type="PROSITE" id="PS00161">
    <property type="entry name" value="ISOCITRATE_LYASE"/>
    <property type="match status" value="1"/>
</dbReference>
<evidence type="ECO:0000256" key="5">
    <source>
        <dbReference type="ARBA" id="ARBA00057039"/>
    </source>
</evidence>
<dbReference type="PANTHER" id="PTHR42905">
    <property type="entry name" value="PHOSPHOENOLPYRUVATE CARBOXYLASE"/>
    <property type="match status" value="1"/>
</dbReference>
<evidence type="ECO:0000256" key="2">
    <source>
        <dbReference type="ARBA" id="ARBA00009282"/>
    </source>
</evidence>
<dbReference type="GO" id="GO:0046421">
    <property type="term" value="F:methylisocitrate lyase activity"/>
    <property type="evidence" value="ECO:0007669"/>
    <property type="project" value="UniProtKB-EC"/>
</dbReference>
<dbReference type="InterPro" id="IPR015813">
    <property type="entry name" value="Pyrv/PenolPyrv_kinase-like_dom"/>
</dbReference>
<dbReference type="EMBL" id="CP061800">
    <property type="protein sequence ID" value="QTA90399.1"/>
    <property type="molecule type" value="Genomic_DNA"/>
</dbReference>
<comment type="function">
    <text evidence="5">Involved in the catabolism of short chain fatty acids (SCFA) via the 2-methylcitrate cycle I (propionate degradation route). Catalyzes the thermodynamically favored C-C bond cleavage of (2R,3S)-2-methylisocitrate to yield pyruvate and succinate via an alpha-carboxy-carbanion intermediate.</text>
</comment>
<dbReference type="InterPro" id="IPR018523">
    <property type="entry name" value="Isocitrate_lyase_ph_CS"/>
</dbReference>
<gene>
    <name evidence="7" type="ORF">dnm_064600</name>
</gene>
<dbReference type="KEGG" id="dmm:dnm_064600"/>
<dbReference type="FunFam" id="3.20.20.60:FF:000009">
    <property type="entry name" value="2-methylisocitrate lyase"/>
    <property type="match status" value="1"/>
</dbReference>
<comment type="catalytic activity">
    <reaction evidence="1">
        <text>(2S,3R)-3-hydroxybutane-1,2,3-tricarboxylate = pyruvate + succinate</text>
        <dbReference type="Rhea" id="RHEA:16809"/>
        <dbReference type="ChEBI" id="CHEBI:15361"/>
        <dbReference type="ChEBI" id="CHEBI:30031"/>
        <dbReference type="ChEBI" id="CHEBI:57429"/>
        <dbReference type="EC" id="4.1.3.30"/>
    </reaction>
</comment>
<reference evidence="7" key="1">
    <citation type="journal article" date="2021" name="Microb. Physiol.">
        <title>Proteogenomic Insights into the Physiology of Marine, Sulfate-Reducing, Filamentous Desulfonema limicola and Desulfonema magnum.</title>
        <authorList>
            <person name="Schnaars V."/>
            <person name="Wohlbrand L."/>
            <person name="Scheve S."/>
            <person name="Hinrichs C."/>
            <person name="Reinhardt R."/>
            <person name="Rabus R."/>
        </authorList>
    </citation>
    <scope>NUCLEOTIDE SEQUENCE</scope>
    <source>
        <strain evidence="7">4be13</strain>
    </source>
</reference>
<dbReference type="Pfam" id="PF13714">
    <property type="entry name" value="PEP_mutase"/>
    <property type="match status" value="1"/>
</dbReference>
<evidence type="ECO:0000313" key="7">
    <source>
        <dbReference type="EMBL" id="QTA90399.1"/>
    </source>
</evidence>
<dbReference type="SUPFAM" id="SSF51621">
    <property type="entry name" value="Phosphoenolpyruvate/pyruvate domain"/>
    <property type="match status" value="1"/>
</dbReference>
<evidence type="ECO:0000256" key="3">
    <source>
        <dbReference type="ARBA" id="ARBA00012260"/>
    </source>
</evidence>
<evidence type="ECO:0000313" key="8">
    <source>
        <dbReference type="Proteomes" id="UP000663722"/>
    </source>
</evidence>
<dbReference type="PANTHER" id="PTHR42905:SF5">
    <property type="entry name" value="CARBOXYVINYL-CARBOXYPHOSPHONATE PHOSPHORYLMUTASE, CHLOROPLASTIC"/>
    <property type="match status" value="1"/>
</dbReference>
<comment type="similarity">
    <text evidence="2">Belongs to the isocitrate lyase/PEP mutase superfamily. Methylisocitrate lyase family.</text>
</comment>
<dbReference type="Proteomes" id="UP000663722">
    <property type="component" value="Chromosome"/>
</dbReference>
<dbReference type="InterPro" id="IPR040442">
    <property type="entry name" value="Pyrv_kinase-like_dom_sf"/>
</dbReference>
<dbReference type="AlphaFoldDB" id="A0A975BSH6"/>
<protein>
    <recommendedName>
        <fullName evidence="6">2-methylisocitrate lyase</fullName>
        <ecNumber evidence="3">4.1.3.30</ecNumber>
    </recommendedName>
</protein>
<proteinExistence type="inferred from homology"/>
<evidence type="ECO:0000256" key="4">
    <source>
        <dbReference type="ARBA" id="ARBA00044762"/>
    </source>
</evidence>
<dbReference type="RefSeq" id="WP_207678622.1">
    <property type="nucleotide sequence ID" value="NZ_CP061800.1"/>
</dbReference>
<organism evidence="7 8">
    <name type="scientific">Desulfonema magnum</name>
    <dbReference type="NCBI Taxonomy" id="45655"/>
    <lineage>
        <taxon>Bacteria</taxon>
        <taxon>Pseudomonadati</taxon>
        <taxon>Thermodesulfobacteriota</taxon>
        <taxon>Desulfobacteria</taxon>
        <taxon>Desulfobacterales</taxon>
        <taxon>Desulfococcaceae</taxon>
        <taxon>Desulfonema</taxon>
    </lineage>
</organism>
<sequence>MKKTTLLKKYILDDEILVMPGAHDVLSAKIIESVGFKAVTIGGYASTAALLGRPDGSLLSMTEMVDYMERMADAVDIPLFADGDTGHGGVLNVQRTVKKIEKIGAAGMFIEDQLFPKRCGHMEGKQVVDREEMVGKLKAALDARTDEDFVIMARTDALAVYGLDEAIERANLYRETGADMIFIEAPTTMEEMRRINQEVNAPTLANDLEGGKSPLLPAKTLEEIGYNVVVFPVAVTYAIARAVTDLMTEIKNNGTTEGFLDRMITFEEFNKFIGLEEMRELEQSFYK</sequence>
<evidence type="ECO:0000256" key="6">
    <source>
        <dbReference type="ARBA" id="ARBA00073849"/>
    </source>
</evidence>
<dbReference type="EC" id="4.1.3.30" evidence="3"/>
<name>A0A975BSH6_9BACT</name>
<comment type="subunit">
    <text evidence="4">Homotetramer; dimer of dimers.</text>
</comment>
<dbReference type="Gene3D" id="3.20.20.60">
    <property type="entry name" value="Phosphoenolpyruvate-binding domains"/>
    <property type="match status" value="1"/>
</dbReference>
<dbReference type="InterPro" id="IPR039556">
    <property type="entry name" value="ICL/PEPM"/>
</dbReference>
<evidence type="ECO:0000256" key="1">
    <source>
        <dbReference type="ARBA" id="ARBA00001050"/>
    </source>
</evidence>
<accession>A0A975BSH6</accession>
<dbReference type="CDD" id="cd00377">
    <property type="entry name" value="ICL_PEPM"/>
    <property type="match status" value="1"/>
</dbReference>